<dbReference type="PROSITE" id="PS00379">
    <property type="entry name" value="CDP_ALCOHOL_P_TRANSF"/>
    <property type="match status" value="1"/>
</dbReference>
<evidence type="ECO:0000256" key="8">
    <source>
        <dbReference type="ARBA" id="ARBA00022692"/>
    </source>
</evidence>
<evidence type="ECO:0000256" key="1">
    <source>
        <dbReference type="ARBA" id="ARBA00000287"/>
    </source>
</evidence>
<accession>A0A127F7E0</accession>
<comment type="subcellular location">
    <subcellularLocation>
        <location evidence="2">Endomembrane system</location>
        <topology evidence="2">Multi-pass membrane protein</topology>
    </subcellularLocation>
</comment>
<evidence type="ECO:0000256" key="5">
    <source>
        <dbReference type="ARBA" id="ARBA00017171"/>
    </source>
</evidence>
<comment type="catalytic activity">
    <reaction evidence="1">
        <text>a CDP-1,2-diacyl-sn-glycerol + L-serine = a 1,2-diacyl-sn-glycero-3-phospho-L-serine + CMP + H(+)</text>
        <dbReference type="Rhea" id="RHEA:16913"/>
        <dbReference type="ChEBI" id="CHEBI:15378"/>
        <dbReference type="ChEBI" id="CHEBI:33384"/>
        <dbReference type="ChEBI" id="CHEBI:57262"/>
        <dbReference type="ChEBI" id="CHEBI:58332"/>
        <dbReference type="ChEBI" id="CHEBI:60377"/>
        <dbReference type="EC" id="2.7.8.8"/>
    </reaction>
</comment>
<keyword evidence="12" id="KW-0594">Phospholipid biosynthesis</keyword>
<evidence type="ECO:0000256" key="3">
    <source>
        <dbReference type="ARBA" id="ARBA00010441"/>
    </source>
</evidence>
<feature type="transmembrane region" description="Helical" evidence="16">
    <location>
        <begin position="117"/>
        <end position="135"/>
    </location>
</feature>
<evidence type="ECO:0000313" key="17">
    <source>
        <dbReference type="EMBL" id="AMN46317.1"/>
    </source>
</evidence>
<sequence length="263" mass="29029">MSAEHESHSVAPVTHGRGVYWLPNLFTTGTLFGGFYAIVAAIDGNFGRAGIGILIAMVFDGLDGRVARWTNTQSQFGKEYDSLCDMVAFGVAPAIVAYQWGIERIASADYGIVWERFGWLAAFFYTVGAGLRLARFNSRASSEDKKYFEGLPSPSAAAVVACFIWLASKFDVSGLPALILGFVITICAGLLMVSRFSYWSGKELDLRARIPWVYAALIPLIYIVISLSPESLFVMFGTYALSAPAQWAWRRLRRRRRHTDPGA</sequence>
<dbReference type="Proteomes" id="UP000070250">
    <property type="component" value="Chromosome"/>
</dbReference>
<reference evidence="17 18" key="1">
    <citation type="submission" date="2015-06" db="EMBL/GenBank/DDBJ databases">
        <title>A Comprehensive Approach to Explore the Metabolic and Phylogenetic Diversity of Bacterial Steroid Degradation in the Environment: Testosterone as an Example.</title>
        <authorList>
            <person name="Yang F.-C."/>
            <person name="Chen Y.-L."/>
            <person name="Yu C.-P."/>
            <person name="Tang S.-L."/>
            <person name="Wang P.-H."/>
            <person name="Ismail W."/>
            <person name="Wang C.-H."/>
            <person name="Yang C.-Y."/>
            <person name="Chiang Y.-R."/>
        </authorList>
    </citation>
    <scope>NUCLEOTIDE SEQUENCE [LARGE SCALE GENOMIC DNA]</scope>
    <source>
        <strain evidence="17 18">DSM 18526</strain>
    </source>
</reference>
<dbReference type="PANTHER" id="PTHR14269">
    <property type="entry name" value="CDP-DIACYLGLYCEROL--GLYCEROL-3-PHOSPHATE 3-PHOSPHATIDYLTRANSFERASE-RELATED"/>
    <property type="match status" value="1"/>
</dbReference>
<organism evidence="17 18">
    <name type="scientific">Steroidobacter denitrificans</name>
    <dbReference type="NCBI Taxonomy" id="465721"/>
    <lineage>
        <taxon>Bacteria</taxon>
        <taxon>Pseudomonadati</taxon>
        <taxon>Pseudomonadota</taxon>
        <taxon>Gammaproteobacteria</taxon>
        <taxon>Steroidobacterales</taxon>
        <taxon>Steroidobacteraceae</taxon>
        <taxon>Steroidobacter</taxon>
    </lineage>
</organism>
<evidence type="ECO:0000256" key="15">
    <source>
        <dbReference type="RuleBase" id="RU003750"/>
    </source>
</evidence>
<evidence type="ECO:0000313" key="18">
    <source>
        <dbReference type="Proteomes" id="UP000070250"/>
    </source>
</evidence>
<dbReference type="GO" id="GO:0016020">
    <property type="term" value="C:membrane"/>
    <property type="evidence" value="ECO:0007669"/>
    <property type="project" value="InterPro"/>
</dbReference>
<keyword evidence="8 16" id="KW-0812">Transmembrane</keyword>
<protein>
    <recommendedName>
        <fullName evidence="5">CDP-diacylglycerol--serine O-phosphatidyltransferase</fullName>
        <ecNumber evidence="4">2.7.8.8</ecNumber>
    </recommendedName>
    <alternativeName>
        <fullName evidence="14">Phosphatidylserine synthase</fullName>
    </alternativeName>
</protein>
<dbReference type="InterPro" id="IPR050324">
    <property type="entry name" value="CDP-alcohol_PTase-I"/>
</dbReference>
<keyword evidence="11 16" id="KW-0472">Membrane</keyword>
<evidence type="ECO:0000256" key="16">
    <source>
        <dbReference type="SAM" id="Phobius"/>
    </source>
</evidence>
<dbReference type="PATRIC" id="fig|465721.4.peg.895"/>
<keyword evidence="18" id="KW-1185">Reference proteome</keyword>
<evidence type="ECO:0000256" key="6">
    <source>
        <dbReference type="ARBA" id="ARBA00022516"/>
    </source>
</evidence>
<evidence type="ECO:0000256" key="12">
    <source>
        <dbReference type="ARBA" id="ARBA00023209"/>
    </source>
</evidence>
<dbReference type="NCBIfam" id="TIGR00473">
    <property type="entry name" value="pssA"/>
    <property type="match status" value="1"/>
</dbReference>
<evidence type="ECO:0000256" key="13">
    <source>
        <dbReference type="ARBA" id="ARBA00023264"/>
    </source>
</evidence>
<dbReference type="InterPro" id="IPR004533">
    <property type="entry name" value="CDP-diaglyc--ser_O-PTrfase"/>
</dbReference>
<name>A0A127F7E0_STEDE</name>
<dbReference type="PANTHER" id="PTHR14269:SF61">
    <property type="entry name" value="CDP-DIACYLGLYCEROL--SERINE O-PHOSPHATIDYLTRANSFERASE"/>
    <property type="match status" value="1"/>
</dbReference>
<dbReference type="GO" id="GO:0008654">
    <property type="term" value="P:phospholipid biosynthetic process"/>
    <property type="evidence" value="ECO:0007669"/>
    <property type="project" value="UniProtKB-KW"/>
</dbReference>
<gene>
    <name evidence="17" type="ORF">ACG33_04180</name>
</gene>
<dbReference type="InterPro" id="IPR043130">
    <property type="entry name" value="CDP-OH_PTrfase_TM_dom"/>
</dbReference>
<dbReference type="KEGG" id="sdf:ACG33_04180"/>
<dbReference type="OrthoDB" id="9777147at2"/>
<dbReference type="AlphaFoldDB" id="A0A127F7E0"/>
<dbReference type="InterPro" id="IPR000462">
    <property type="entry name" value="CDP-OH_P_trans"/>
</dbReference>
<dbReference type="Pfam" id="PF01066">
    <property type="entry name" value="CDP-OH_P_transf"/>
    <property type="match status" value="1"/>
</dbReference>
<keyword evidence="10" id="KW-0443">Lipid metabolism</keyword>
<feature type="transmembrane region" description="Helical" evidence="16">
    <location>
        <begin position="83"/>
        <end position="102"/>
    </location>
</feature>
<keyword evidence="13" id="KW-1208">Phospholipid metabolism</keyword>
<keyword evidence="7 15" id="KW-0808">Transferase</keyword>
<dbReference type="EC" id="2.7.8.8" evidence="4"/>
<keyword evidence="9 16" id="KW-1133">Transmembrane helix</keyword>
<dbReference type="RefSeq" id="WP_066918972.1">
    <property type="nucleotide sequence ID" value="NZ_CP011971.1"/>
</dbReference>
<comment type="similarity">
    <text evidence="3 15">Belongs to the CDP-alcohol phosphatidyltransferase class-I family.</text>
</comment>
<feature type="transmembrane region" description="Helical" evidence="16">
    <location>
        <begin position="147"/>
        <end position="168"/>
    </location>
</feature>
<dbReference type="GO" id="GO:0012505">
    <property type="term" value="C:endomembrane system"/>
    <property type="evidence" value="ECO:0007669"/>
    <property type="project" value="UniProtKB-SubCell"/>
</dbReference>
<feature type="transmembrane region" description="Helical" evidence="16">
    <location>
        <begin position="231"/>
        <end position="249"/>
    </location>
</feature>
<evidence type="ECO:0000256" key="11">
    <source>
        <dbReference type="ARBA" id="ARBA00023136"/>
    </source>
</evidence>
<evidence type="ECO:0000256" key="4">
    <source>
        <dbReference type="ARBA" id="ARBA00013174"/>
    </source>
</evidence>
<dbReference type="EMBL" id="CP011971">
    <property type="protein sequence ID" value="AMN46317.1"/>
    <property type="molecule type" value="Genomic_DNA"/>
</dbReference>
<feature type="transmembrane region" description="Helical" evidence="16">
    <location>
        <begin position="206"/>
        <end position="225"/>
    </location>
</feature>
<evidence type="ECO:0000256" key="10">
    <source>
        <dbReference type="ARBA" id="ARBA00023098"/>
    </source>
</evidence>
<dbReference type="Gene3D" id="1.20.120.1760">
    <property type="match status" value="1"/>
</dbReference>
<keyword evidence="6" id="KW-0444">Lipid biosynthesis</keyword>
<evidence type="ECO:0000256" key="7">
    <source>
        <dbReference type="ARBA" id="ARBA00022679"/>
    </source>
</evidence>
<feature type="transmembrane region" description="Helical" evidence="16">
    <location>
        <begin position="21"/>
        <end position="39"/>
    </location>
</feature>
<dbReference type="GO" id="GO:0003882">
    <property type="term" value="F:CDP-diacylglycerol-serine O-phosphatidyltransferase activity"/>
    <property type="evidence" value="ECO:0007669"/>
    <property type="project" value="UniProtKB-EC"/>
</dbReference>
<evidence type="ECO:0000256" key="9">
    <source>
        <dbReference type="ARBA" id="ARBA00022989"/>
    </source>
</evidence>
<feature type="transmembrane region" description="Helical" evidence="16">
    <location>
        <begin position="174"/>
        <end position="194"/>
    </location>
</feature>
<dbReference type="InterPro" id="IPR048254">
    <property type="entry name" value="CDP_ALCOHOL_P_TRANSF_CS"/>
</dbReference>
<evidence type="ECO:0000256" key="14">
    <source>
        <dbReference type="ARBA" id="ARBA00032361"/>
    </source>
</evidence>
<proteinExistence type="inferred from homology"/>
<evidence type="ECO:0000256" key="2">
    <source>
        <dbReference type="ARBA" id="ARBA00004127"/>
    </source>
</evidence>
<dbReference type="STRING" id="465721.ACG33_04180"/>